<organism evidence="1 2">
    <name type="scientific">Mangrovivirga halotolerans</name>
    <dbReference type="NCBI Taxonomy" id="2993936"/>
    <lineage>
        <taxon>Bacteria</taxon>
        <taxon>Pseudomonadati</taxon>
        <taxon>Bacteroidota</taxon>
        <taxon>Cytophagia</taxon>
        <taxon>Cytophagales</taxon>
        <taxon>Mangrovivirgaceae</taxon>
        <taxon>Mangrovivirga</taxon>
    </lineage>
</organism>
<accession>A0ABT3RRT4</accession>
<comment type="caution">
    <text evidence="1">The sequence shown here is derived from an EMBL/GenBank/DDBJ whole genome shotgun (WGS) entry which is preliminary data.</text>
</comment>
<sequence>MYKPKVWNNKSFTLPKTSPTNISEVCKLNYLKKFNESLRAVHAEE</sequence>
<gene>
    <name evidence="1" type="ORF">OO013_09420</name>
</gene>
<keyword evidence="2" id="KW-1185">Reference proteome</keyword>
<reference evidence="1 2" key="1">
    <citation type="submission" date="2022-11" db="EMBL/GenBank/DDBJ databases">
        <title>The characterization of three novel Bacteroidetes species and genomic analysis of their roles in tidal elemental geochemical cycles.</title>
        <authorList>
            <person name="Ma K."/>
        </authorList>
    </citation>
    <scope>NUCLEOTIDE SEQUENCE [LARGE SCALE GENOMIC DNA]</scope>
    <source>
        <strain evidence="1 2">M17</strain>
    </source>
</reference>
<dbReference type="EMBL" id="JAPFQN010000005">
    <property type="protein sequence ID" value="MCX2744084.1"/>
    <property type="molecule type" value="Genomic_DNA"/>
</dbReference>
<name>A0ABT3RRT4_9BACT</name>
<proteinExistence type="predicted"/>
<dbReference type="Proteomes" id="UP001209885">
    <property type="component" value="Unassembled WGS sequence"/>
</dbReference>
<dbReference type="RefSeq" id="WP_266056550.1">
    <property type="nucleotide sequence ID" value="NZ_JAPFQN010000005.1"/>
</dbReference>
<protein>
    <submittedName>
        <fullName evidence="1">Uncharacterized protein</fullName>
    </submittedName>
</protein>
<evidence type="ECO:0000313" key="2">
    <source>
        <dbReference type="Proteomes" id="UP001209885"/>
    </source>
</evidence>
<evidence type="ECO:0000313" key="1">
    <source>
        <dbReference type="EMBL" id="MCX2744084.1"/>
    </source>
</evidence>